<dbReference type="EMBL" id="JAPHNL010000317">
    <property type="protein sequence ID" value="MCX3063641.1"/>
    <property type="molecule type" value="Genomic_DNA"/>
</dbReference>
<feature type="region of interest" description="Disordered" evidence="1">
    <location>
        <begin position="48"/>
        <end position="77"/>
    </location>
</feature>
<evidence type="ECO:0000313" key="2">
    <source>
        <dbReference type="EMBL" id="MCX3063641.1"/>
    </source>
</evidence>
<reference evidence="2" key="1">
    <citation type="submission" date="2022-10" db="EMBL/GenBank/DDBJ databases">
        <title>Streptomyces beihaiensis sp. nov., a chitin degrading actinobacterium, isolated from shrimp pond soil.</title>
        <authorList>
            <person name="Xie J."/>
            <person name="Shen N."/>
        </authorList>
    </citation>
    <scope>NUCLEOTIDE SEQUENCE</scope>
    <source>
        <strain evidence="2">GXMU-J5</strain>
    </source>
</reference>
<name>A0ABT3U2V2_9ACTN</name>
<accession>A0ABT3U2V2</accession>
<comment type="caution">
    <text evidence="2">The sequence shown here is derived from an EMBL/GenBank/DDBJ whole genome shotgun (WGS) entry which is preliminary data.</text>
</comment>
<protein>
    <submittedName>
        <fullName evidence="2">Uncharacterized protein</fullName>
    </submittedName>
</protein>
<dbReference type="Proteomes" id="UP001163064">
    <property type="component" value="Unassembled WGS sequence"/>
</dbReference>
<sequence length="77" mass="8552">MPYGPERPDDRKFLEQAISISRHALEDEGKTPFGALVRLKKAHWQTADYGHDHRFPQGESDEQAPGGDATPAPGMHT</sequence>
<organism evidence="2 3">
    <name type="scientific">Streptomyces beihaiensis</name>
    <dbReference type="NCBI Taxonomy" id="2984495"/>
    <lineage>
        <taxon>Bacteria</taxon>
        <taxon>Bacillati</taxon>
        <taxon>Actinomycetota</taxon>
        <taxon>Actinomycetes</taxon>
        <taxon>Kitasatosporales</taxon>
        <taxon>Streptomycetaceae</taxon>
        <taxon>Streptomyces</taxon>
    </lineage>
</organism>
<proteinExistence type="predicted"/>
<dbReference type="RefSeq" id="WP_266604759.1">
    <property type="nucleotide sequence ID" value="NZ_JAPHNL010000317.1"/>
</dbReference>
<evidence type="ECO:0000256" key="1">
    <source>
        <dbReference type="SAM" id="MobiDB-lite"/>
    </source>
</evidence>
<evidence type="ECO:0000313" key="3">
    <source>
        <dbReference type="Proteomes" id="UP001163064"/>
    </source>
</evidence>
<keyword evidence="3" id="KW-1185">Reference proteome</keyword>
<gene>
    <name evidence="2" type="ORF">OFY01_28535</name>
</gene>